<dbReference type="PROSITE" id="PS50850">
    <property type="entry name" value="MFS"/>
    <property type="match status" value="1"/>
</dbReference>
<dbReference type="AlphaFoldDB" id="A0A163I498"/>
<evidence type="ECO:0000256" key="1">
    <source>
        <dbReference type="ARBA" id="ARBA00004141"/>
    </source>
</evidence>
<sequence length="519" mass="57532">MLIMDSDKPDSISTAIDESGLRRTASNHVEWQKDHTQYPRNWSSYRKCYDATMIVFFEFYTLSSAPFLSHDMPLMECRTVISTTGPSAATAAMQEYHLTRGVALVAFVFMQVQSYRTWQAIGGLLVPPFSESFGRRKPYLYSCAAFSIGSLITGVVPSAAGVFVGRFMCGFASAAPSVVIAGSVQDLYAGTHRVWMILVWNSTTTLGLTIGPVYGAYLADTIGWRWIYYTSAMVTTVLLLLLFMIRESRSTKLLSQKIGELEKEYHEKLESRHNPDAVPNARALVELVLLRPARLVATEPIVVLVSLLSATSWGLVYLFTESLSVVYSLYGWSETTTSLAFIAIALGIPLSILPRMWEVRQSKQKKLRNQRTNPEDKIYGFVIAAPVLACSLWLFSWTIPPRAHTHWAVSMTGLVGIGFAANEFAYTLSGYLADSYTIYASSGLAGLAFFRALVSGLMPLFAYPMFSELGGNVAGSILAAVATVFCITPYVFLRYGGPLRERSRFARYSAEINEQYGDE</sequence>
<dbReference type="PANTHER" id="PTHR23502">
    <property type="entry name" value="MAJOR FACILITATOR SUPERFAMILY"/>
    <property type="match status" value="1"/>
</dbReference>
<comment type="caution">
    <text evidence="5">The sequence shown here is derived from an EMBL/GenBank/DDBJ whole genome shotgun (WGS) entry which is preliminary data.</text>
</comment>
<dbReference type="STRING" id="5454.A0A163I498"/>
<evidence type="ECO:0000313" key="6">
    <source>
        <dbReference type="Proteomes" id="UP000076837"/>
    </source>
</evidence>
<dbReference type="GO" id="GO:0016020">
    <property type="term" value="C:membrane"/>
    <property type="evidence" value="ECO:0007669"/>
    <property type="project" value="UniProtKB-SubCell"/>
</dbReference>
<evidence type="ECO:0000256" key="2">
    <source>
        <dbReference type="ARBA" id="ARBA00022692"/>
    </source>
</evidence>
<dbReference type="GO" id="GO:0022857">
    <property type="term" value="F:transmembrane transporter activity"/>
    <property type="evidence" value="ECO:0007669"/>
    <property type="project" value="InterPro"/>
</dbReference>
<gene>
    <name evidence="5" type="ORF">ST47_g3237</name>
</gene>
<keyword evidence="6" id="KW-1185">Reference proteome</keyword>
<name>A0A163I498_DIDRA</name>
<evidence type="ECO:0000313" key="5">
    <source>
        <dbReference type="EMBL" id="KZM25599.1"/>
    </source>
</evidence>
<dbReference type="PANTHER" id="PTHR23502:SF157">
    <property type="entry name" value="MAJOR FACILITATOR SUPERFAMILY (MFS) PROFILE DOMAIN-CONTAINING PROTEIN-RELATED"/>
    <property type="match status" value="1"/>
</dbReference>
<evidence type="ECO:0000256" key="3">
    <source>
        <dbReference type="ARBA" id="ARBA00022989"/>
    </source>
</evidence>
<comment type="subcellular location">
    <subcellularLocation>
        <location evidence="1">Membrane</location>
        <topology evidence="1">Multi-pass membrane protein</topology>
    </subcellularLocation>
</comment>
<keyword evidence="4" id="KW-0472">Membrane</keyword>
<dbReference type="InterPro" id="IPR011701">
    <property type="entry name" value="MFS"/>
</dbReference>
<dbReference type="EMBL" id="JYNV01000124">
    <property type="protein sequence ID" value="KZM25599.1"/>
    <property type="molecule type" value="Genomic_DNA"/>
</dbReference>
<dbReference type="Proteomes" id="UP000076837">
    <property type="component" value="Unassembled WGS sequence"/>
</dbReference>
<dbReference type="OrthoDB" id="5410178at2759"/>
<keyword evidence="3" id="KW-1133">Transmembrane helix</keyword>
<dbReference type="SUPFAM" id="SSF103473">
    <property type="entry name" value="MFS general substrate transporter"/>
    <property type="match status" value="1"/>
</dbReference>
<proteinExistence type="predicted"/>
<dbReference type="Gene3D" id="1.20.1250.20">
    <property type="entry name" value="MFS general substrate transporter like domains"/>
    <property type="match status" value="1"/>
</dbReference>
<accession>A0A163I498</accession>
<protein>
    <submittedName>
        <fullName evidence="5">Transmembrane transport</fullName>
    </submittedName>
</protein>
<evidence type="ECO:0000256" key="4">
    <source>
        <dbReference type="ARBA" id="ARBA00023136"/>
    </source>
</evidence>
<dbReference type="InterPro" id="IPR020846">
    <property type="entry name" value="MFS_dom"/>
</dbReference>
<dbReference type="InterPro" id="IPR036259">
    <property type="entry name" value="MFS_trans_sf"/>
</dbReference>
<keyword evidence="2 5" id="KW-0812">Transmembrane</keyword>
<reference evidence="5 6" key="1">
    <citation type="journal article" date="2016" name="Sci. Rep.">
        <title>Draft genome sequencing and secretome analysis of fungal phytopathogen Ascochyta rabiei provides insight into the necrotrophic effector repertoire.</title>
        <authorList>
            <person name="Verma S."/>
            <person name="Gazara R.K."/>
            <person name="Nizam S."/>
            <person name="Parween S."/>
            <person name="Chattopadhyay D."/>
            <person name="Verma P.K."/>
        </authorList>
    </citation>
    <scope>NUCLEOTIDE SEQUENCE [LARGE SCALE GENOMIC DNA]</scope>
    <source>
        <strain evidence="5 6">ArDII</strain>
    </source>
</reference>
<dbReference type="Pfam" id="PF07690">
    <property type="entry name" value="MFS_1"/>
    <property type="match status" value="1"/>
</dbReference>
<organism evidence="5 6">
    <name type="scientific">Didymella rabiei</name>
    <name type="common">Chickpea ascochyta blight fungus</name>
    <name type="synonym">Mycosphaerella rabiei</name>
    <dbReference type="NCBI Taxonomy" id="5454"/>
    <lineage>
        <taxon>Eukaryota</taxon>
        <taxon>Fungi</taxon>
        <taxon>Dikarya</taxon>
        <taxon>Ascomycota</taxon>
        <taxon>Pezizomycotina</taxon>
        <taxon>Dothideomycetes</taxon>
        <taxon>Pleosporomycetidae</taxon>
        <taxon>Pleosporales</taxon>
        <taxon>Pleosporineae</taxon>
        <taxon>Didymellaceae</taxon>
        <taxon>Ascochyta</taxon>
    </lineage>
</organism>